<accession>A0A0A0BPF9</accession>
<comment type="caution">
    <text evidence="3">The sequence shown here is derived from an EMBL/GenBank/DDBJ whole genome shotgun (WGS) entry which is preliminary data.</text>
</comment>
<reference evidence="3 4" key="1">
    <citation type="submission" date="2013-08" db="EMBL/GenBank/DDBJ databases">
        <title>Genome sequencing of Cellulomonas bogoriensis 69B4.</title>
        <authorList>
            <person name="Chen F."/>
            <person name="Li Y."/>
            <person name="Wang G."/>
        </authorList>
    </citation>
    <scope>NUCLEOTIDE SEQUENCE [LARGE SCALE GENOMIC DNA]</scope>
    <source>
        <strain evidence="3 4">69B4</strain>
    </source>
</reference>
<dbReference type="InterPro" id="IPR040843">
    <property type="entry name" value="RAMA"/>
</dbReference>
<dbReference type="AlphaFoldDB" id="A0A0A0BPF9"/>
<feature type="compositionally biased region" description="Basic and acidic residues" evidence="1">
    <location>
        <begin position="83"/>
        <end position="121"/>
    </location>
</feature>
<feature type="region of interest" description="Disordered" evidence="1">
    <location>
        <begin position="1"/>
        <end position="123"/>
    </location>
</feature>
<dbReference type="EMBL" id="AXCZ01000170">
    <property type="protein sequence ID" value="KGM09801.1"/>
    <property type="molecule type" value="Genomic_DNA"/>
</dbReference>
<feature type="domain" description="RAMA" evidence="2">
    <location>
        <begin position="108"/>
        <end position="202"/>
    </location>
</feature>
<gene>
    <name evidence="3" type="ORF">N869_06030</name>
</gene>
<feature type="compositionally biased region" description="Low complexity" evidence="1">
    <location>
        <begin position="51"/>
        <end position="66"/>
    </location>
</feature>
<protein>
    <submittedName>
        <fullName evidence="3">Oxidoreductase</fullName>
    </submittedName>
</protein>
<sequence length="208" mass="23286">MTPAAGVRAPQPPAPAPERHGYTRDESRSYTRDESDTFDSPARSWSTSPTEWGEAAAWESSASWSATREPEPDRTWQEVAWSSDRRHDRGHDSADQRREDRYDDRYDDRYEDPAPARRADQEPLASLAALAREIGEPMPLVWSRLRRGVRHEALLRSDGLIELPDGTVHADPNEAAAEACGSDTAIDGWAAWHLTDEGPDLRSALDLL</sequence>
<keyword evidence="4" id="KW-1185">Reference proteome</keyword>
<dbReference type="Pfam" id="PF18755">
    <property type="entry name" value="RAMA"/>
    <property type="match status" value="1"/>
</dbReference>
<evidence type="ECO:0000313" key="3">
    <source>
        <dbReference type="EMBL" id="KGM09801.1"/>
    </source>
</evidence>
<evidence type="ECO:0000313" key="4">
    <source>
        <dbReference type="Proteomes" id="UP000054314"/>
    </source>
</evidence>
<name>A0A0A0BPF9_9CELL</name>
<evidence type="ECO:0000256" key="1">
    <source>
        <dbReference type="SAM" id="MobiDB-lite"/>
    </source>
</evidence>
<proteinExistence type="predicted"/>
<organism evidence="3 4">
    <name type="scientific">Cellulomonas bogoriensis 69B4 = DSM 16987</name>
    <dbReference type="NCBI Taxonomy" id="1386082"/>
    <lineage>
        <taxon>Bacteria</taxon>
        <taxon>Bacillati</taxon>
        <taxon>Actinomycetota</taxon>
        <taxon>Actinomycetes</taxon>
        <taxon>Micrococcales</taxon>
        <taxon>Cellulomonadaceae</taxon>
        <taxon>Cellulomonas</taxon>
    </lineage>
</organism>
<evidence type="ECO:0000259" key="2">
    <source>
        <dbReference type="Pfam" id="PF18755"/>
    </source>
</evidence>
<dbReference type="OrthoDB" id="5149322at2"/>
<dbReference type="Proteomes" id="UP000054314">
    <property type="component" value="Unassembled WGS sequence"/>
</dbReference>
<feature type="compositionally biased region" description="Basic and acidic residues" evidence="1">
    <location>
        <begin position="17"/>
        <end position="35"/>
    </location>
</feature>